<dbReference type="AlphaFoldDB" id="A0A8T3AIR0"/>
<evidence type="ECO:0000256" key="1">
    <source>
        <dbReference type="SAM" id="MobiDB-lite"/>
    </source>
</evidence>
<evidence type="ECO:0000313" key="2">
    <source>
        <dbReference type="EMBL" id="KAI0496018.1"/>
    </source>
</evidence>
<dbReference type="Proteomes" id="UP000829196">
    <property type="component" value="Unassembled WGS sequence"/>
</dbReference>
<gene>
    <name evidence="2" type="ORF">KFK09_022325</name>
</gene>
<evidence type="ECO:0000313" key="3">
    <source>
        <dbReference type="Proteomes" id="UP000829196"/>
    </source>
</evidence>
<accession>A0A8T3AIR0</accession>
<dbReference type="EMBL" id="JAGYWB010000016">
    <property type="protein sequence ID" value="KAI0496018.1"/>
    <property type="molecule type" value="Genomic_DNA"/>
</dbReference>
<sequence>MASAIQYTTKVQKSSGGQAPPTTTWVLSLWNDASLKNEVFYLSSASFPSGSLCCTIQ</sequence>
<keyword evidence="3" id="KW-1185">Reference proteome</keyword>
<name>A0A8T3AIR0_DENNO</name>
<proteinExistence type="predicted"/>
<comment type="caution">
    <text evidence="2">The sequence shown here is derived from an EMBL/GenBank/DDBJ whole genome shotgun (WGS) entry which is preliminary data.</text>
</comment>
<reference evidence="2" key="1">
    <citation type="journal article" date="2022" name="Front. Genet.">
        <title>Chromosome-Scale Assembly of the Dendrobium nobile Genome Provides Insights Into the Molecular Mechanism of the Biosynthesis of the Medicinal Active Ingredient of Dendrobium.</title>
        <authorList>
            <person name="Xu Q."/>
            <person name="Niu S.-C."/>
            <person name="Li K.-L."/>
            <person name="Zheng P.-J."/>
            <person name="Zhang X.-J."/>
            <person name="Jia Y."/>
            <person name="Liu Y."/>
            <person name="Niu Y.-X."/>
            <person name="Yu L.-H."/>
            <person name="Chen D.-F."/>
            <person name="Zhang G.-Q."/>
        </authorList>
    </citation>
    <scope>NUCLEOTIDE SEQUENCE</scope>
    <source>
        <tissue evidence="2">Leaf</tissue>
    </source>
</reference>
<protein>
    <submittedName>
        <fullName evidence="2">Uncharacterized protein</fullName>
    </submittedName>
</protein>
<feature type="region of interest" description="Disordered" evidence="1">
    <location>
        <begin position="1"/>
        <end position="20"/>
    </location>
</feature>
<organism evidence="2 3">
    <name type="scientific">Dendrobium nobile</name>
    <name type="common">Orchid</name>
    <dbReference type="NCBI Taxonomy" id="94219"/>
    <lineage>
        <taxon>Eukaryota</taxon>
        <taxon>Viridiplantae</taxon>
        <taxon>Streptophyta</taxon>
        <taxon>Embryophyta</taxon>
        <taxon>Tracheophyta</taxon>
        <taxon>Spermatophyta</taxon>
        <taxon>Magnoliopsida</taxon>
        <taxon>Liliopsida</taxon>
        <taxon>Asparagales</taxon>
        <taxon>Orchidaceae</taxon>
        <taxon>Epidendroideae</taxon>
        <taxon>Malaxideae</taxon>
        <taxon>Dendrobiinae</taxon>
        <taxon>Dendrobium</taxon>
    </lineage>
</organism>